<dbReference type="PANTHER" id="PTHR24252">
    <property type="entry name" value="ACROSIN-RELATED"/>
    <property type="match status" value="1"/>
</dbReference>
<dbReference type="SUPFAM" id="SSF50494">
    <property type="entry name" value="Trypsin-like serine proteases"/>
    <property type="match status" value="1"/>
</dbReference>
<dbReference type="Proteomes" id="UP001152320">
    <property type="component" value="Chromosome 4"/>
</dbReference>
<evidence type="ECO:0000313" key="4">
    <source>
        <dbReference type="EMBL" id="KAJ8042602.1"/>
    </source>
</evidence>
<keyword evidence="5" id="KW-1185">Reference proteome</keyword>
<name>A0A9Q1CC74_HOLLE</name>
<dbReference type="GO" id="GO:0004252">
    <property type="term" value="F:serine-type endopeptidase activity"/>
    <property type="evidence" value="ECO:0007669"/>
    <property type="project" value="InterPro"/>
</dbReference>
<dbReference type="PROSITE" id="PS00135">
    <property type="entry name" value="TRYPSIN_SER"/>
    <property type="match status" value="1"/>
</dbReference>
<dbReference type="PROSITE" id="PS50240">
    <property type="entry name" value="TRYPSIN_DOM"/>
    <property type="match status" value="1"/>
</dbReference>
<dbReference type="PANTHER" id="PTHR24252:SF7">
    <property type="entry name" value="HYALIN"/>
    <property type="match status" value="1"/>
</dbReference>
<dbReference type="InterPro" id="IPR043504">
    <property type="entry name" value="Peptidase_S1_PA_chymotrypsin"/>
</dbReference>
<dbReference type="Gene3D" id="2.40.10.10">
    <property type="entry name" value="Trypsin-like serine proteases"/>
    <property type="match status" value="1"/>
</dbReference>
<proteinExistence type="inferred from homology"/>
<dbReference type="InterPro" id="IPR001254">
    <property type="entry name" value="Trypsin_dom"/>
</dbReference>
<gene>
    <name evidence="4" type="ORF">HOLleu_09393</name>
</gene>
<evidence type="ECO:0000256" key="1">
    <source>
        <dbReference type="ARBA" id="ARBA00023157"/>
    </source>
</evidence>
<dbReference type="FunFam" id="2.40.10.10:FF:000002">
    <property type="entry name" value="Transmembrane protease serine"/>
    <property type="match status" value="1"/>
</dbReference>
<evidence type="ECO:0000313" key="5">
    <source>
        <dbReference type="Proteomes" id="UP001152320"/>
    </source>
</evidence>
<evidence type="ECO:0000256" key="2">
    <source>
        <dbReference type="ARBA" id="ARBA00024195"/>
    </source>
</evidence>
<comment type="similarity">
    <text evidence="2">Belongs to the peptidase S1 family. CLIP subfamily.</text>
</comment>
<accession>A0A9Q1CC74</accession>
<dbReference type="SMART" id="SM00020">
    <property type="entry name" value="Tryp_SPc"/>
    <property type="match status" value="1"/>
</dbReference>
<dbReference type="CDD" id="cd00190">
    <property type="entry name" value="Tryp_SPc"/>
    <property type="match status" value="1"/>
</dbReference>
<evidence type="ECO:0000259" key="3">
    <source>
        <dbReference type="PROSITE" id="PS50240"/>
    </source>
</evidence>
<dbReference type="Pfam" id="PF00089">
    <property type="entry name" value="Trypsin"/>
    <property type="match status" value="1"/>
</dbReference>
<organism evidence="4 5">
    <name type="scientific">Holothuria leucospilota</name>
    <name type="common">Black long sea cucumber</name>
    <name type="synonym">Mertensiothuria leucospilota</name>
    <dbReference type="NCBI Taxonomy" id="206669"/>
    <lineage>
        <taxon>Eukaryota</taxon>
        <taxon>Metazoa</taxon>
        <taxon>Echinodermata</taxon>
        <taxon>Eleutherozoa</taxon>
        <taxon>Echinozoa</taxon>
        <taxon>Holothuroidea</taxon>
        <taxon>Aspidochirotacea</taxon>
        <taxon>Aspidochirotida</taxon>
        <taxon>Holothuriidae</taxon>
        <taxon>Holothuria</taxon>
    </lineage>
</organism>
<dbReference type="AlphaFoldDB" id="A0A9Q1CC74"/>
<protein>
    <submittedName>
        <fullName evidence="4">Enteropeptidase</fullName>
    </submittedName>
</protein>
<comment type="caution">
    <text evidence="4">The sequence shown here is derived from an EMBL/GenBank/DDBJ whole genome shotgun (WGS) entry which is preliminary data.</text>
</comment>
<keyword evidence="1" id="KW-1015">Disulfide bond</keyword>
<sequence>MKPWKQRFEYEVYLEIYHFTNKKNKCLYIIFLQSYRNASNWMIHFGKQDLIRSVGEGETISAVEKLIIHEKYEGLGKTANELQEAKVPIIDRDTCNQRYYYDGELTVNMMCAGFAAGGVDSCQGDSGGPLVCSAKDSDRDLERWYLVGVTSWGYGCALPNHPGVYADVSKYTSWIQNHIKSN</sequence>
<dbReference type="OrthoDB" id="546450at2759"/>
<reference evidence="4" key="1">
    <citation type="submission" date="2021-10" db="EMBL/GenBank/DDBJ databases">
        <title>Tropical sea cucumber genome reveals ecological adaptation and Cuvierian tubules defense mechanism.</title>
        <authorList>
            <person name="Chen T."/>
        </authorList>
    </citation>
    <scope>NUCLEOTIDE SEQUENCE</scope>
    <source>
        <strain evidence="4">Nanhai2018</strain>
        <tissue evidence="4">Muscle</tissue>
    </source>
</reference>
<dbReference type="GO" id="GO:0006508">
    <property type="term" value="P:proteolysis"/>
    <property type="evidence" value="ECO:0007669"/>
    <property type="project" value="InterPro"/>
</dbReference>
<feature type="domain" description="Peptidase S1" evidence="3">
    <location>
        <begin position="17"/>
        <end position="180"/>
    </location>
</feature>
<dbReference type="InterPro" id="IPR009003">
    <property type="entry name" value="Peptidase_S1_PA"/>
</dbReference>
<dbReference type="InterPro" id="IPR033116">
    <property type="entry name" value="TRYPSIN_SER"/>
</dbReference>
<dbReference type="EMBL" id="JAIZAY010000004">
    <property type="protein sequence ID" value="KAJ8042602.1"/>
    <property type="molecule type" value="Genomic_DNA"/>
</dbReference>